<sequence length="79" mass="8742">MATVDTCAKCGDSQKRHRGHDPYVVVESYSYFNAPEKHVLCPKCDEILRRNQAKGVTIKLPDATGDVEGLNYSGRGSTR</sequence>
<organism evidence="1">
    <name type="scientific">marine metagenome</name>
    <dbReference type="NCBI Taxonomy" id="408172"/>
    <lineage>
        <taxon>unclassified sequences</taxon>
        <taxon>metagenomes</taxon>
        <taxon>ecological metagenomes</taxon>
    </lineage>
</organism>
<protein>
    <submittedName>
        <fullName evidence="1">Uncharacterized protein</fullName>
    </submittedName>
</protein>
<dbReference type="EMBL" id="UINC01008503">
    <property type="protein sequence ID" value="SVA38243.1"/>
    <property type="molecule type" value="Genomic_DNA"/>
</dbReference>
<gene>
    <name evidence="1" type="ORF">METZ01_LOCUS91097</name>
</gene>
<dbReference type="AlphaFoldDB" id="A0A381VFQ8"/>
<reference evidence="1" key="1">
    <citation type="submission" date="2018-05" db="EMBL/GenBank/DDBJ databases">
        <authorList>
            <person name="Lanie J.A."/>
            <person name="Ng W.-L."/>
            <person name="Kazmierczak K.M."/>
            <person name="Andrzejewski T.M."/>
            <person name="Davidsen T.M."/>
            <person name="Wayne K.J."/>
            <person name="Tettelin H."/>
            <person name="Glass J.I."/>
            <person name="Rusch D."/>
            <person name="Podicherti R."/>
            <person name="Tsui H.-C.T."/>
            <person name="Winkler M.E."/>
        </authorList>
    </citation>
    <scope>NUCLEOTIDE SEQUENCE</scope>
</reference>
<evidence type="ECO:0000313" key="1">
    <source>
        <dbReference type="EMBL" id="SVA38243.1"/>
    </source>
</evidence>
<accession>A0A381VFQ8</accession>
<proteinExistence type="predicted"/>
<name>A0A381VFQ8_9ZZZZ</name>